<dbReference type="Pfam" id="PF00072">
    <property type="entry name" value="Response_reg"/>
    <property type="match status" value="1"/>
</dbReference>
<dbReference type="InterPro" id="IPR001789">
    <property type="entry name" value="Sig_transdc_resp-reg_receiver"/>
</dbReference>
<dbReference type="Gene3D" id="1.20.120.160">
    <property type="entry name" value="HPT domain"/>
    <property type="match status" value="1"/>
</dbReference>
<feature type="region of interest" description="Disordered" evidence="2">
    <location>
        <begin position="171"/>
        <end position="195"/>
    </location>
</feature>
<dbReference type="InterPro" id="IPR008207">
    <property type="entry name" value="Sig_transdc_His_kin_Hpt_dom"/>
</dbReference>
<gene>
    <name evidence="5" type="primary">rpfC_14</name>
    <name evidence="5" type="ORF">GALL_435990</name>
</gene>
<accession>A0A1J5QFH8</accession>
<dbReference type="PROSITE" id="PS50894">
    <property type="entry name" value="HPT"/>
    <property type="match status" value="1"/>
</dbReference>
<dbReference type="InterPro" id="IPR011006">
    <property type="entry name" value="CheY-like_superfamily"/>
</dbReference>
<feature type="domain" description="HPt" evidence="4">
    <location>
        <begin position="220"/>
        <end position="317"/>
    </location>
</feature>
<dbReference type="GO" id="GO:0004673">
    <property type="term" value="F:protein histidine kinase activity"/>
    <property type="evidence" value="ECO:0007669"/>
    <property type="project" value="UniProtKB-EC"/>
</dbReference>
<dbReference type="Gene3D" id="3.40.50.2300">
    <property type="match status" value="1"/>
</dbReference>
<sequence length="324" mass="35512">MGGALRVSGDVAMGSTFWFDLRMSRAKTKKIEQTDLEAATVTQGGGNADRQRLLIVDDNETNCYLLQELLQKEGHSVVTASSGEEALQILSNGEHFDLLLLDYNLGEMDGSVVLQTYRFGRRHPAPAYFLTADATGLTAEKLKNTGALGVLTKPVRAQELRQAIEFACGTAVPGQDRPSPRPGFAEKMQTSSSEPTHLRPVPIVFIDMAVINRLKQIGTRRAFFKELLERADADIAQCTAHILETLSEENLRGVRDAAHALKGVSMETGAMRLMNMALGLMRADDSYLIEQKLQISSDLLEASKKTREALQNIIAESMQQAAGF</sequence>
<keyword evidence="5" id="KW-0808">Transferase</keyword>
<reference evidence="5" key="1">
    <citation type="submission" date="2016-10" db="EMBL/GenBank/DDBJ databases">
        <title>Sequence of Gallionella enrichment culture.</title>
        <authorList>
            <person name="Poehlein A."/>
            <person name="Muehling M."/>
            <person name="Daniel R."/>
        </authorList>
    </citation>
    <scope>NUCLEOTIDE SEQUENCE</scope>
</reference>
<dbReference type="SUPFAM" id="SSF52172">
    <property type="entry name" value="CheY-like"/>
    <property type="match status" value="1"/>
</dbReference>
<protein>
    <submittedName>
        <fullName evidence="5">Sensory/regulatory protein RpfC</fullName>
        <ecNumber evidence="5">2.7.13.3</ecNumber>
    </submittedName>
</protein>
<proteinExistence type="predicted"/>
<keyword evidence="1" id="KW-0597">Phosphoprotein</keyword>
<dbReference type="GO" id="GO:0000160">
    <property type="term" value="P:phosphorelay signal transduction system"/>
    <property type="evidence" value="ECO:0007669"/>
    <property type="project" value="InterPro"/>
</dbReference>
<organism evidence="5">
    <name type="scientific">mine drainage metagenome</name>
    <dbReference type="NCBI Taxonomy" id="410659"/>
    <lineage>
        <taxon>unclassified sequences</taxon>
        <taxon>metagenomes</taxon>
        <taxon>ecological metagenomes</taxon>
    </lineage>
</organism>
<evidence type="ECO:0000256" key="2">
    <source>
        <dbReference type="SAM" id="MobiDB-lite"/>
    </source>
</evidence>
<evidence type="ECO:0000259" key="4">
    <source>
        <dbReference type="PROSITE" id="PS50894"/>
    </source>
</evidence>
<comment type="caution">
    <text evidence="5">The sequence shown here is derived from an EMBL/GenBank/DDBJ whole genome shotgun (WGS) entry which is preliminary data.</text>
</comment>
<dbReference type="EC" id="2.7.13.3" evidence="5"/>
<dbReference type="AlphaFoldDB" id="A0A1J5QFH8"/>
<dbReference type="SMART" id="SM00448">
    <property type="entry name" value="REC"/>
    <property type="match status" value="1"/>
</dbReference>
<dbReference type="PANTHER" id="PTHR44591:SF3">
    <property type="entry name" value="RESPONSE REGULATORY DOMAIN-CONTAINING PROTEIN"/>
    <property type="match status" value="1"/>
</dbReference>
<dbReference type="CDD" id="cd17546">
    <property type="entry name" value="REC_hyHK_CKI1_RcsC-like"/>
    <property type="match status" value="1"/>
</dbReference>
<dbReference type="InterPro" id="IPR036641">
    <property type="entry name" value="HPT_dom_sf"/>
</dbReference>
<name>A0A1J5QFH8_9ZZZZ</name>
<dbReference type="EMBL" id="MLJW01002400">
    <property type="protein sequence ID" value="OIQ74741.1"/>
    <property type="molecule type" value="Genomic_DNA"/>
</dbReference>
<dbReference type="PROSITE" id="PS50110">
    <property type="entry name" value="RESPONSE_REGULATORY"/>
    <property type="match status" value="1"/>
</dbReference>
<dbReference type="PANTHER" id="PTHR44591">
    <property type="entry name" value="STRESS RESPONSE REGULATOR PROTEIN 1"/>
    <property type="match status" value="1"/>
</dbReference>
<evidence type="ECO:0000313" key="5">
    <source>
        <dbReference type="EMBL" id="OIQ74741.1"/>
    </source>
</evidence>
<evidence type="ECO:0000256" key="1">
    <source>
        <dbReference type="ARBA" id="ARBA00022553"/>
    </source>
</evidence>
<dbReference type="InterPro" id="IPR050595">
    <property type="entry name" value="Bact_response_regulator"/>
</dbReference>
<dbReference type="SUPFAM" id="SSF47226">
    <property type="entry name" value="Histidine-containing phosphotransfer domain, HPT domain"/>
    <property type="match status" value="1"/>
</dbReference>
<evidence type="ECO:0000259" key="3">
    <source>
        <dbReference type="PROSITE" id="PS50110"/>
    </source>
</evidence>
<feature type="domain" description="Response regulatory" evidence="3">
    <location>
        <begin position="52"/>
        <end position="168"/>
    </location>
</feature>